<reference evidence="2" key="1">
    <citation type="submission" date="2021-05" db="EMBL/GenBank/DDBJ databases">
        <title>Comparative genomics of three Colletotrichum scovillei strains and genetic complementation revealed genes involved fungal growth and virulence on chili pepper.</title>
        <authorList>
            <person name="Hsieh D.-K."/>
            <person name="Chuang S.-C."/>
            <person name="Chen C.-Y."/>
            <person name="Chao Y.-T."/>
            <person name="Lu M.-Y.J."/>
            <person name="Lee M.-H."/>
            <person name="Shih M.-C."/>
        </authorList>
    </citation>
    <scope>NUCLEOTIDE SEQUENCE</scope>
    <source>
        <strain evidence="2">Coll-153</strain>
    </source>
</reference>
<accession>A0A9P7QXG2</accession>
<sequence>MIVNAACSTSDSLEEQGGPCSRLGLPGFDFVSRAERAEKQARRYSHHSSSLEDSALADEKPKSDDEDSSRLVAIEFRLLVVARCDAV</sequence>
<dbReference type="Proteomes" id="UP000699042">
    <property type="component" value="Unassembled WGS sequence"/>
</dbReference>
<dbReference type="AlphaFoldDB" id="A0A9P7QXG2"/>
<organism evidence="2 3">
    <name type="scientific">Colletotrichum scovillei</name>
    <dbReference type="NCBI Taxonomy" id="1209932"/>
    <lineage>
        <taxon>Eukaryota</taxon>
        <taxon>Fungi</taxon>
        <taxon>Dikarya</taxon>
        <taxon>Ascomycota</taxon>
        <taxon>Pezizomycotina</taxon>
        <taxon>Sordariomycetes</taxon>
        <taxon>Hypocreomycetidae</taxon>
        <taxon>Glomerellales</taxon>
        <taxon>Glomerellaceae</taxon>
        <taxon>Colletotrichum</taxon>
        <taxon>Colletotrichum acutatum species complex</taxon>
    </lineage>
</organism>
<evidence type="ECO:0000256" key="1">
    <source>
        <dbReference type="SAM" id="MobiDB-lite"/>
    </source>
</evidence>
<comment type="caution">
    <text evidence="2">The sequence shown here is derived from an EMBL/GenBank/DDBJ whole genome shotgun (WGS) entry which is preliminary data.</text>
</comment>
<keyword evidence="3" id="KW-1185">Reference proteome</keyword>
<gene>
    <name evidence="2" type="ORF">JMJ77_003891</name>
</gene>
<name>A0A9P7QXG2_9PEZI</name>
<evidence type="ECO:0000313" key="3">
    <source>
        <dbReference type="Proteomes" id="UP000699042"/>
    </source>
</evidence>
<evidence type="ECO:0000313" key="2">
    <source>
        <dbReference type="EMBL" id="KAG7044429.1"/>
    </source>
</evidence>
<protein>
    <submittedName>
        <fullName evidence="2">Uncharacterized protein</fullName>
    </submittedName>
</protein>
<proteinExistence type="predicted"/>
<dbReference type="EMBL" id="JAESDN010000010">
    <property type="protein sequence ID" value="KAG7044429.1"/>
    <property type="molecule type" value="Genomic_DNA"/>
</dbReference>
<feature type="region of interest" description="Disordered" evidence="1">
    <location>
        <begin position="39"/>
        <end position="68"/>
    </location>
</feature>